<dbReference type="GO" id="GO:0045271">
    <property type="term" value="C:respiratory chain complex I"/>
    <property type="evidence" value="ECO:0007669"/>
    <property type="project" value="UniProtKB-UniRule"/>
</dbReference>
<proteinExistence type="inferred from homology"/>
<comment type="function">
    <text evidence="12">Accessory subunit of the mitochondrial membrane respiratory chain NADH dehydrogenase (Complex I), that is believed not to be involved in catalysis. Complex I functions in the transfer of electrons from NADH to the respiratory chain. The immediate electron acceptor for the enzyme is believed to be ubiquinone. Involved in the interferon/all-trans-retinoic acid (IFN/RA) induced cell death. This apoptotic activity is inhibited by interaction with viral IRF1. Prevents the transactivation of STAT3 target genes. May play a role in CARD15-mediated innate mucosal responses and serve to regulate intestinal epithelial cell responses to microbes.</text>
</comment>
<keyword evidence="8 14" id="KW-0249">Electron transport</keyword>
<dbReference type="InterPro" id="IPR009346">
    <property type="entry name" value="GRIM-19"/>
</dbReference>
<name>A0A6P3XPR3_DINQU</name>
<evidence type="ECO:0000256" key="7">
    <source>
        <dbReference type="ARBA" id="ARBA00022792"/>
    </source>
</evidence>
<dbReference type="RefSeq" id="XP_014479958.1">
    <property type="nucleotide sequence ID" value="XM_014624472.1"/>
</dbReference>
<evidence type="ECO:0000256" key="1">
    <source>
        <dbReference type="ARBA" id="ARBA00004298"/>
    </source>
</evidence>
<keyword evidence="6 14" id="KW-0812">Transmembrane</keyword>
<comment type="subcellular location">
    <subcellularLocation>
        <location evidence="1 14">Mitochondrion inner membrane</location>
        <topology evidence="1 14">Single-pass membrane protein</topology>
        <orientation evidence="1 14">Matrix side</orientation>
    </subcellularLocation>
</comment>
<comment type="function">
    <text evidence="14">Complex I functions in the transfer of electrons from NADH to the respiratory chain. Accessory subunit of the mitochondrial membrane respiratory chain NADH dehydrogenase (Complex I), that is believed not to be involved in catalysis.</text>
</comment>
<gene>
    <name evidence="16" type="primary">LOC106747140</name>
</gene>
<feature type="transmembrane region" description="Helical" evidence="14">
    <location>
        <begin position="41"/>
        <end position="59"/>
    </location>
</feature>
<comment type="similarity">
    <text evidence="2 14">Belongs to the complex I NDUFA13 subunit family.</text>
</comment>
<evidence type="ECO:0000256" key="2">
    <source>
        <dbReference type="ARBA" id="ARBA00007312"/>
    </source>
</evidence>
<reference evidence="16" key="1">
    <citation type="submission" date="2025-08" db="UniProtKB">
        <authorList>
            <consortium name="RefSeq"/>
        </authorList>
    </citation>
    <scope>IDENTIFICATION</scope>
</reference>
<comment type="subunit">
    <text evidence="13">Complex I is composed of 45 different subunits. Interacts with CARD15, but not with CARD4. Interacts with STAT3, but not with STAT1, STAT2 and STAT5A. Interacts with OLFM4.</text>
</comment>
<evidence type="ECO:0000256" key="3">
    <source>
        <dbReference type="ARBA" id="ARBA00018192"/>
    </source>
</evidence>
<evidence type="ECO:0000256" key="11">
    <source>
        <dbReference type="ARBA" id="ARBA00023136"/>
    </source>
</evidence>
<evidence type="ECO:0000256" key="6">
    <source>
        <dbReference type="ARBA" id="ARBA00022692"/>
    </source>
</evidence>
<evidence type="ECO:0000256" key="13">
    <source>
        <dbReference type="ARBA" id="ARBA00046797"/>
    </source>
</evidence>
<keyword evidence="11 14" id="KW-0472">Membrane</keyword>
<keyword evidence="9 14" id="KW-1133">Transmembrane helix</keyword>
<keyword evidence="5 14" id="KW-0679">Respiratory chain</keyword>
<evidence type="ECO:0000256" key="4">
    <source>
        <dbReference type="ARBA" id="ARBA00022448"/>
    </source>
</evidence>
<accession>A0A6P3XPR3</accession>
<evidence type="ECO:0000313" key="16">
    <source>
        <dbReference type="RefSeq" id="XP_014479958.1"/>
    </source>
</evidence>
<dbReference type="OrthoDB" id="3308at2759"/>
<keyword evidence="15" id="KW-1185">Reference proteome</keyword>
<dbReference type="Proteomes" id="UP000515204">
    <property type="component" value="Unplaced"/>
</dbReference>
<sequence length="155" mass="18189">MSATATAGKGIKQELPPKGGYGPIQIERIKLRSIFGAKSTFAFLIASTCAGMYAYHLTFKQIRREEIEMRSARFAIWPLLLAERDRIILKQMRRNRDEEAELMKNVERWEVGTYYGEPIYFLDDADQYRDPTFFEHFAHTDPKIYMDRVARHLFT</sequence>
<protein>
    <recommendedName>
        <fullName evidence="3 14">NADH dehydrogenase [ubiquinone] 1 alpha subcomplex subunit 13</fullName>
    </recommendedName>
</protein>
<evidence type="ECO:0000256" key="14">
    <source>
        <dbReference type="RuleBase" id="RU368034"/>
    </source>
</evidence>
<dbReference type="GO" id="GO:0005743">
    <property type="term" value="C:mitochondrial inner membrane"/>
    <property type="evidence" value="ECO:0007669"/>
    <property type="project" value="UniProtKB-SubCell"/>
</dbReference>
<dbReference type="CTD" id="31578"/>
<evidence type="ECO:0000313" key="15">
    <source>
        <dbReference type="Proteomes" id="UP000515204"/>
    </source>
</evidence>
<dbReference type="PANTHER" id="PTHR12966">
    <property type="entry name" value="NADH DEHYDROGENASE UBIQUINONE 1 ALPHA SUBCOMPLEX SUBUNIT 13"/>
    <property type="match status" value="1"/>
</dbReference>
<evidence type="ECO:0000256" key="5">
    <source>
        <dbReference type="ARBA" id="ARBA00022660"/>
    </source>
</evidence>
<keyword evidence="10 14" id="KW-0496">Mitochondrion</keyword>
<dbReference type="GeneID" id="106747140"/>
<keyword evidence="4 14" id="KW-0813">Transport</keyword>
<keyword evidence="7 14" id="KW-0999">Mitochondrion inner membrane</keyword>
<dbReference type="Pfam" id="PF06212">
    <property type="entry name" value="GRIM-19"/>
    <property type="match status" value="1"/>
</dbReference>
<evidence type="ECO:0000256" key="8">
    <source>
        <dbReference type="ARBA" id="ARBA00022982"/>
    </source>
</evidence>
<evidence type="ECO:0000256" key="9">
    <source>
        <dbReference type="ARBA" id="ARBA00022989"/>
    </source>
</evidence>
<evidence type="ECO:0000256" key="12">
    <source>
        <dbReference type="ARBA" id="ARBA00045908"/>
    </source>
</evidence>
<dbReference type="KEGG" id="dqu:106747140"/>
<organism evidence="15 16">
    <name type="scientific">Dinoponera quadriceps</name>
    <name type="common">South American ant</name>
    <dbReference type="NCBI Taxonomy" id="609295"/>
    <lineage>
        <taxon>Eukaryota</taxon>
        <taxon>Metazoa</taxon>
        <taxon>Ecdysozoa</taxon>
        <taxon>Arthropoda</taxon>
        <taxon>Hexapoda</taxon>
        <taxon>Insecta</taxon>
        <taxon>Pterygota</taxon>
        <taxon>Neoptera</taxon>
        <taxon>Endopterygota</taxon>
        <taxon>Hymenoptera</taxon>
        <taxon>Apocrita</taxon>
        <taxon>Aculeata</taxon>
        <taxon>Formicoidea</taxon>
        <taxon>Formicidae</taxon>
        <taxon>Ponerinae</taxon>
        <taxon>Ponerini</taxon>
        <taxon>Dinoponera</taxon>
    </lineage>
</organism>
<evidence type="ECO:0000256" key="10">
    <source>
        <dbReference type="ARBA" id="ARBA00023128"/>
    </source>
</evidence>
<dbReference type="PANTHER" id="PTHR12966:SF0">
    <property type="entry name" value="NADH DEHYDROGENASE [UBIQUINONE] 1 ALPHA SUBCOMPLEX SUBUNIT 13"/>
    <property type="match status" value="1"/>
</dbReference>
<dbReference type="AlphaFoldDB" id="A0A6P3XPR3"/>